<name>A0A3E0W1P9_9MICO</name>
<gene>
    <name evidence="3" type="ORF">B7R22_05870</name>
</gene>
<feature type="chain" id="PRO_5039493886" evidence="2">
    <location>
        <begin position="23"/>
        <end position="141"/>
    </location>
</feature>
<organism evidence="3 4">
    <name type="scientific">Subtercola boreus</name>
    <dbReference type="NCBI Taxonomy" id="120213"/>
    <lineage>
        <taxon>Bacteria</taxon>
        <taxon>Bacillati</taxon>
        <taxon>Actinomycetota</taxon>
        <taxon>Actinomycetes</taxon>
        <taxon>Micrococcales</taxon>
        <taxon>Microbacteriaceae</taxon>
        <taxon>Subtercola</taxon>
    </lineage>
</organism>
<keyword evidence="2" id="KW-0732">Signal</keyword>
<evidence type="ECO:0000313" key="4">
    <source>
        <dbReference type="Proteomes" id="UP000256541"/>
    </source>
</evidence>
<dbReference type="RefSeq" id="WP_116410850.1">
    <property type="nucleotide sequence ID" value="NZ_NBXB01000017.1"/>
</dbReference>
<protein>
    <submittedName>
        <fullName evidence="3">Uncharacterized protein</fullName>
    </submittedName>
</protein>
<dbReference type="OrthoDB" id="9763050at2"/>
<dbReference type="EMBL" id="NBXB01000017">
    <property type="protein sequence ID" value="RFA15920.1"/>
    <property type="molecule type" value="Genomic_DNA"/>
</dbReference>
<evidence type="ECO:0000256" key="1">
    <source>
        <dbReference type="SAM" id="MobiDB-lite"/>
    </source>
</evidence>
<dbReference type="AlphaFoldDB" id="A0A3E0W1P9"/>
<evidence type="ECO:0000313" key="3">
    <source>
        <dbReference type="EMBL" id="RFA15920.1"/>
    </source>
</evidence>
<feature type="compositionally biased region" description="Low complexity" evidence="1">
    <location>
        <begin position="44"/>
        <end position="64"/>
    </location>
</feature>
<dbReference type="Proteomes" id="UP000256541">
    <property type="component" value="Unassembled WGS sequence"/>
</dbReference>
<feature type="signal peptide" evidence="2">
    <location>
        <begin position="1"/>
        <end position="22"/>
    </location>
</feature>
<proteinExistence type="predicted"/>
<sequence length="141" mass="13924">MQRRAFLAVAAAGAAATLTACAGLSITPPPTSAATNGSAPVPTPSGSPDASPSATATAPSTPGPKGSSLLKVVRPPGPITELPGTGDLLAWTADDGADSDVIRKYVDFAVASGVRLTLFANGRFAGWTVNAAALRPLGRVS</sequence>
<reference evidence="3 4" key="1">
    <citation type="submission" date="2017-04" db="EMBL/GenBank/DDBJ databases">
        <title>Comparative genome analysis of Subtercola boreus.</title>
        <authorList>
            <person name="Cho Y.-J."/>
            <person name="Cho A."/>
            <person name="Kim O.-S."/>
            <person name="Lee J.-I."/>
        </authorList>
    </citation>
    <scope>NUCLEOTIDE SEQUENCE [LARGE SCALE GENOMIC DNA]</scope>
    <source>
        <strain evidence="3 4">P27479</strain>
    </source>
</reference>
<comment type="caution">
    <text evidence="3">The sequence shown here is derived from an EMBL/GenBank/DDBJ whole genome shotgun (WGS) entry which is preliminary data.</text>
</comment>
<feature type="region of interest" description="Disordered" evidence="1">
    <location>
        <begin position="28"/>
        <end position="77"/>
    </location>
</feature>
<dbReference type="PROSITE" id="PS51257">
    <property type="entry name" value="PROKAR_LIPOPROTEIN"/>
    <property type="match status" value="1"/>
</dbReference>
<dbReference type="InterPro" id="IPR006311">
    <property type="entry name" value="TAT_signal"/>
</dbReference>
<evidence type="ECO:0000256" key="2">
    <source>
        <dbReference type="SAM" id="SignalP"/>
    </source>
</evidence>
<dbReference type="PROSITE" id="PS51318">
    <property type="entry name" value="TAT"/>
    <property type="match status" value="1"/>
</dbReference>
<accession>A0A3E0W1P9</accession>